<evidence type="ECO:0000313" key="2">
    <source>
        <dbReference type="EMBL" id="QII43670.1"/>
    </source>
</evidence>
<organism evidence="2 3">
    <name type="scientific">Flagellimonas oceani</name>
    <dbReference type="NCBI Taxonomy" id="2698672"/>
    <lineage>
        <taxon>Bacteria</taxon>
        <taxon>Pseudomonadati</taxon>
        <taxon>Bacteroidota</taxon>
        <taxon>Flavobacteriia</taxon>
        <taxon>Flavobacteriales</taxon>
        <taxon>Flavobacteriaceae</taxon>
        <taxon>Flagellimonas</taxon>
    </lineage>
</organism>
<dbReference type="EMBL" id="CP049616">
    <property type="protein sequence ID" value="QII43670.1"/>
    <property type="molecule type" value="Genomic_DNA"/>
</dbReference>
<evidence type="ECO:0000313" key="3">
    <source>
        <dbReference type="Proteomes" id="UP000502928"/>
    </source>
</evidence>
<feature type="signal peptide" evidence="1">
    <location>
        <begin position="1"/>
        <end position="18"/>
    </location>
</feature>
<evidence type="ECO:0000256" key="1">
    <source>
        <dbReference type="SAM" id="SignalP"/>
    </source>
</evidence>
<keyword evidence="1" id="KW-0732">Signal</keyword>
<keyword evidence="3" id="KW-1185">Reference proteome</keyword>
<dbReference type="KEGG" id="mut:GVT53_02910"/>
<proteinExistence type="predicted"/>
<dbReference type="Proteomes" id="UP000502928">
    <property type="component" value="Chromosome"/>
</dbReference>
<dbReference type="InterPro" id="IPR022298">
    <property type="entry name" value="Conjug_transposon_TraN"/>
</dbReference>
<dbReference type="Pfam" id="PF13595">
    <property type="entry name" value="DUF4138"/>
    <property type="match status" value="1"/>
</dbReference>
<accession>A0A6G7IZ44</accession>
<reference evidence="2 3" key="1">
    <citation type="submission" date="2020-02" db="EMBL/GenBank/DDBJ databases">
        <title>Complete genome of Muricauda sp. 501str8.</title>
        <authorList>
            <person name="Dong B."/>
            <person name="Zhu S."/>
            <person name="Yang J."/>
            <person name="Chen J."/>
        </authorList>
    </citation>
    <scope>NUCLEOTIDE SEQUENCE [LARGE SCALE GENOMIC DNA]</scope>
    <source>
        <strain evidence="2 3">501str8</strain>
    </source>
</reference>
<gene>
    <name evidence="2" type="ORF">GVT53_02910</name>
</gene>
<sequence length="275" mass="31026">MKNAIIIVGMLLAVASQAANNTTLDTIYANEHMNMALFFPAKIKQGIVGNNNFAFTYNREKGQTLGLLKAVPGKDSNLLVITKDGSVYSFMVRYAEKLEYPNRFIGLEERIGTEDQGVREDAQQERVARTLIADSSEVLTISDRRFQVSCESLLQLPERKHSVKKKQGLSLAVKNMYHMQDEVYVQFEIANHSGVRFDFGDLELFKVSGKRGRRASYQELELLPLHGHNVPVNVMHGQTVQSVYVYPKFHLDKGERLKVNLSEAGTSRLVVLSFK</sequence>
<name>A0A6G7IZ44_9FLAO</name>
<protein>
    <submittedName>
        <fullName evidence="2">DUF4138 domain-containing protein</fullName>
    </submittedName>
</protein>
<dbReference type="AlphaFoldDB" id="A0A6G7IZ44"/>
<dbReference type="RefSeq" id="WP_166247339.1">
    <property type="nucleotide sequence ID" value="NZ_CP049616.1"/>
</dbReference>
<feature type="chain" id="PRO_5026106820" evidence="1">
    <location>
        <begin position="19"/>
        <end position="275"/>
    </location>
</feature>